<organism evidence="1 2">
    <name type="scientific">Gimesia fumaroli</name>
    <dbReference type="NCBI Taxonomy" id="2527976"/>
    <lineage>
        <taxon>Bacteria</taxon>
        <taxon>Pseudomonadati</taxon>
        <taxon>Planctomycetota</taxon>
        <taxon>Planctomycetia</taxon>
        <taxon>Planctomycetales</taxon>
        <taxon>Planctomycetaceae</taxon>
        <taxon>Gimesia</taxon>
    </lineage>
</organism>
<name>A0A518I6B0_9PLAN</name>
<dbReference type="Proteomes" id="UP000318313">
    <property type="component" value="Chromosome"/>
</dbReference>
<keyword evidence="2" id="KW-1185">Reference proteome</keyword>
<dbReference type="AlphaFoldDB" id="A0A518I6B0"/>
<reference evidence="1 2" key="1">
    <citation type="submission" date="2019-03" db="EMBL/GenBank/DDBJ databases">
        <title>Deep-cultivation of Planctomycetes and their phenomic and genomic characterization uncovers novel biology.</title>
        <authorList>
            <person name="Wiegand S."/>
            <person name="Jogler M."/>
            <person name="Boedeker C."/>
            <person name="Pinto D."/>
            <person name="Vollmers J."/>
            <person name="Rivas-Marin E."/>
            <person name="Kohn T."/>
            <person name="Peeters S.H."/>
            <person name="Heuer A."/>
            <person name="Rast P."/>
            <person name="Oberbeckmann S."/>
            <person name="Bunk B."/>
            <person name="Jeske O."/>
            <person name="Meyerdierks A."/>
            <person name="Storesund J.E."/>
            <person name="Kallscheuer N."/>
            <person name="Luecker S."/>
            <person name="Lage O.M."/>
            <person name="Pohl T."/>
            <person name="Merkel B.J."/>
            <person name="Hornburger P."/>
            <person name="Mueller R.-W."/>
            <person name="Bruemmer F."/>
            <person name="Labrenz M."/>
            <person name="Spormann A.M."/>
            <person name="Op den Camp H."/>
            <person name="Overmann J."/>
            <person name="Amann R."/>
            <person name="Jetten M.S.M."/>
            <person name="Mascher T."/>
            <person name="Medema M.H."/>
            <person name="Devos D.P."/>
            <person name="Kaster A.-K."/>
            <person name="Ovreas L."/>
            <person name="Rohde M."/>
            <person name="Galperin M.Y."/>
            <person name="Jogler C."/>
        </authorList>
    </citation>
    <scope>NUCLEOTIDE SEQUENCE [LARGE SCALE GENOMIC DNA]</scope>
    <source>
        <strain evidence="1 2">Enr17</strain>
    </source>
</reference>
<protein>
    <submittedName>
        <fullName evidence="1">Uncharacterized protein</fullName>
    </submittedName>
</protein>
<proteinExistence type="predicted"/>
<evidence type="ECO:0000313" key="1">
    <source>
        <dbReference type="EMBL" id="QDV48646.1"/>
    </source>
</evidence>
<sequence>MHARTLFSMKLFFAGSGISSFAYVFEYSVRQIDRTAYLLRLLGGDRADFTYRFVYFRQSTGFAQ</sequence>
<accession>A0A518I6B0</accession>
<gene>
    <name evidence="1" type="ORF">Enr17x_06590</name>
</gene>
<dbReference type="EMBL" id="CP037452">
    <property type="protein sequence ID" value="QDV48646.1"/>
    <property type="molecule type" value="Genomic_DNA"/>
</dbReference>
<dbReference type="KEGG" id="gfm:Enr17x_06590"/>
<evidence type="ECO:0000313" key="2">
    <source>
        <dbReference type="Proteomes" id="UP000318313"/>
    </source>
</evidence>